<evidence type="ECO:0000313" key="2">
    <source>
        <dbReference type="EMBL" id="MCG2617803.1"/>
    </source>
</evidence>
<evidence type="ECO:0000256" key="1">
    <source>
        <dbReference type="SAM" id="Phobius"/>
    </source>
</evidence>
<evidence type="ECO:0000313" key="3">
    <source>
        <dbReference type="Proteomes" id="UP001165367"/>
    </source>
</evidence>
<sequence length="191" mass="21769">MSRSLKDFIAENRHSFDDEQPGEQNWERIANAVPALSGKRSAVRAMLRWSVAAAVVIIIGGAYFFVQNKKAREVAVETRSNDIRILAPEYAASAEPIYQAIEQQQRELKDFSGTQPELYDQFTQDLATLDSSYRVLKAQASRSPNREILIKAMMNNLQLQAELLSRQLNILSEYNKTKPVDHAKEKESRRI</sequence>
<accession>A0ABS9KZV2</accession>
<dbReference type="EMBL" id="JAKLTR010000026">
    <property type="protein sequence ID" value="MCG2617803.1"/>
    <property type="molecule type" value="Genomic_DNA"/>
</dbReference>
<feature type="transmembrane region" description="Helical" evidence="1">
    <location>
        <begin position="46"/>
        <end position="66"/>
    </location>
</feature>
<keyword evidence="1" id="KW-1133">Transmembrane helix</keyword>
<name>A0ABS9KZV2_9BACT</name>
<reference evidence="2" key="1">
    <citation type="submission" date="2022-01" db="EMBL/GenBank/DDBJ databases">
        <authorList>
            <person name="Jo J.-H."/>
            <person name="Im W.-T."/>
        </authorList>
    </citation>
    <scope>NUCLEOTIDE SEQUENCE</scope>
    <source>
        <strain evidence="2">NA20</strain>
    </source>
</reference>
<keyword evidence="1" id="KW-0472">Membrane</keyword>
<dbReference type="RefSeq" id="WP_237876636.1">
    <property type="nucleotide sequence ID" value="NZ_JAKLTR010000026.1"/>
</dbReference>
<dbReference type="Proteomes" id="UP001165367">
    <property type="component" value="Unassembled WGS sequence"/>
</dbReference>
<gene>
    <name evidence="2" type="ORF">LZZ85_26115</name>
</gene>
<evidence type="ECO:0008006" key="4">
    <source>
        <dbReference type="Google" id="ProtNLM"/>
    </source>
</evidence>
<organism evidence="2 3">
    <name type="scientific">Terrimonas ginsenosidimutans</name>
    <dbReference type="NCBI Taxonomy" id="2908004"/>
    <lineage>
        <taxon>Bacteria</taxon>
        <taxon>Pseudomonadati</taxon>
        <taxon>Bacteroidota</taxon>
        <taxon>Chitinophagia</taxon>
        <taxon>Chitinophagales</taxon>
        <taxon>Chitinophagaceae</taxon>
        <taxon>Terrimonas</taxon>
    </lineage>
</organism>
<proteinExistence type="predicted"/>
<keyword evidence="1" id="KW-0812">Transmembrane</keyword>
<keyword evidence="3" id="KW-1185">Reference proteome</keyword>
<protein>
    <recommendedName>
        <fullName evidence="4">Anti-sigma factor</fullName>
    </recommendedName>
</protein>
<comment type="caution">
    <text evidence="2">The sequence shown here is derived from an EMBL/GenBank/DDBJ whole genome shotgun (WGS) entry which is preliminary data.</text>
</comment>